<feature type="region of interest" description="Disordered" evidence="1">
    <location>
        <begin position="1"/>
        <end position="44"/>
    </location>
</feature>
<evidence type="ECO:0000313" key="2">
    <source>
        <dbReference type="EMBL" id="MET3662481.1"/>
    </source>
</evidence>
<organism evidence="2 3">
    <name type="scientific">Aquamicrobium ahrensii</name>
    <dbReference type="NCBI Taxonomy" id="469551"/>
    <lineage>
        <taxon>Bacteria</taxon>
        <taxon>Pseudomonadati</taxon>
        <taxon>Pseudomonadota</taxon>
        <taxon>Alphaproteobacteria</taxon>
        <taxon>Hyphomicrobiales</taxon>
        <taxon>Phyllobacteriaceae</taxon>
        <taxon>Aquamicrobium</taxon>
    </lineage>
</organism>
<evidence type="ECO:0000256" key="1">
    <source>
        <dbReference type="SAM" id="MobiDB-lite"/>
    </source>
</evidence>
<accession>A0ABV2KN38</accession>
<name>A0ABV2KN38_9HYPH</name>
<reference evidence="2 3" key="1">
    <citation type="submission" date="2024-06" db="EMBL/GenBank/DDBJ databases">
        <title>Genomic Encyclopedia of Type Strains, Phase IV (KMG-IV): sequencing the most valuable type-strain genomes for metagenomic binning, comparative biology and taxonomic classification.</title>
        <authorList>
            <person name="Goeker M."/>
        </authorList>
    </citation>
    <scope>NUCLEOTIDE SEQUENCE [LARGE SCALE GENOMIC DNA]</scope>
    <source>
        <strain evidence="2 3">DSM 19730</strain>
    </source>
</reference>
<proteinExistence type="predicted"/>
<keyword evidence="3" id="KW-1185">Reference proteome</keyword>
<dbReference type="RefSeq" id="WP_354152334.1">
    <property type="nucleotide sequence ID" value="NZ_JBEPMN010000012.1"/>
</dbReference>
<evidence type="ECO:0000313" key="3">
    <source>
        <dbReference type="Proteomes" id="UP001549143"/>
    </source>
</evidence>
<sequence length="238" mass="26380">MATGLRTADTPAQEPHQAGIKAAMSKNELPKPGIRIDGGRRRDLNQQRVAQRMTGVLKPGRSAEQIEAERRARHKADDAARRHIAKLIREDGGKQGTKLTKVKVKISAERSERQTIRCRPGTFDWRYGRDKQDALFHAGNHFARLWEQAGTAAACSPSMEEASGAGWRGMPDGRVAAIDVLNAASFELGRLPLSRLIDYCVNGLTSAEIARKHGQKERDMAVVLHQDLRACAIHFLYL</sequence>
<gene>
    <name evidence="2" type="ORF">ABID44_002819</name>
</gene>
<comment type="caution">
    <text evidence="2">The sequence shown here is derived from an EMBL/GenBank/DDBJ whole genome shotgun (WGS) entry which is preliminary data.</text>
</comment>
<dbReference type="Proteomes" id="UP001549143">
    <property type="component" value="Unassembled WGS sequence"/>
</dbReference>
<protein>
    <submittedName>
        <fullName evidence="2">Uncharacterized protein</fullName>
    </submittedName>
</protein>
<dbReference type="EMBL" id="JBEPMN010000012">
    <property type="protein sequence ID" value="MET3662481.1"/>
    <property type="molecule type" value="Genomic_DNA"/>
</dbReference>